<dbReference type="SUPFAM" id="SSF51735">
    <property type="entry name" value="NAD(P)-binding Rossmann-fold domains"/>
    <property type="match status" value="1"/>
</dbReference>
<reference evidence="2" key="1">
    <citation type="submission" date="2024-06" db="EMBL/GenBank/DDBJ databases">
        <title>Methylostella associata gen. nov., sp. nov., a novel Ancalomicrobiaceae-affiliated facultatively methylotrophic bacteria that feed on methanotrophs of the genus Methylococcus.</title>
        <authorList>
            <person name="Saltykova V."/>
            <person name="Danilova O.V."/>
            <person name="Oshkin I.Y."/>
            <person name="Belova S.E."/>
            <person name="Pimenov N.V."/>
            <person name="Dedysh S.N."/>
        </authorList>
    </citation>
    <scope>NUCLEOTIDE SEQUENCE</scope>
    <source>
        <strain evidence="2">S20</strain>
    </source>
</reference>
<dbReference type="KEGG" id="mflg:ABS361_19635"/>
<dbReference type="EC" id="1.-.-.-" evidence="2"/>
<name>A0AAU7X7Z6_9HYPH</name>
<sequence length="324" mass="34417">MKAVLCRELAGPAALVLEDLPDPLPGPGEVVIRMRAAALNFFDTLITEGRYQFKPELPFSPAGEISGEIEALGAGVTGLARGDRVIAYVKWGGAREKVVIAADRVIPMPVGLGFVEASTLMVTYGTTMHAYVDRADLKPGETVAVLGASGGVGQAAVEIAKAFGARVIACAAGDDKLAFCRSIGADEVVDYDAEDLKLRLKELTGGRGVDVVYDAVGDRYSEPAVRALAWRGRLLVVGFAAGEIPKIPLNLLLLKGCDLRGVFFGEAVEREPAAFRANMIRLMEWVVAGRIRPHIHAMVPLAETAQAIGEIAARRVKGKMVVVT</sequence>
<dbReference type="InterPro" id="IPR011032">
    <property type="entry name" value="GroES-like_sf"/>
</dbReference>
<protein>
    <submittedName>
        <fullName evidence="2">NADPH:quinone oxidoreductase family protein</fullName>
        <ecNumber evidence="2">1.-.-.-</ecNumber>
    </submittedName>
</protein>
<accession>A0AAU7X7Z6</accession>
<dbReference type="Pfam" id="PF08240">
    <property type="entry name" value="ADH_N"/>
    <property type="match status" value="1"/>
</dbReference>
<proteinExistence type="predicted"/>
<gene>
    <name evidence="2" type="ORF">ABS361_19635</name>
</gene>
<dbReference type="SMART" id="SM00829">
    <property type="entry name" value="PKS_ER"/>
    <property type="match status" value="1"/>
</dbReference>
<dbReference type="GO" id="GO:0016491">
    <property type="term" value="F:oxidoreductase activity"/>
    <property type="evidence" value="ECO:0007669"/>
    <property type="project" value="UniProtKB-KW"/>
</dbReference>
<dbReference type="PANTHER" id="PTHR43677:SF4">
    <property type="entry name" value="QUINONE OXIDOREDUCTASE-LIKE PROTEIN 2"/>
    <property type="match status" value="1"/>
</dbReference>
<dbReference type="InterPro" id="IPR051397">
    <property type="entry name" value="Zn-ADH-like_protein"/>
</dbReference>
<organism evidence="2">
    <name type="scientific">Methyloraptor flagellatus</name>
    <dbReference type="NCBI Taxonomy" id="3162530"/>
    <lineage>
        <taxon>Bacteria</taxon>
        <taxon>Pseudomonadati</taxon>
        <taxon>Pseudomonadota</taxon>
        <taxon>Alphaproteobacteria</taxon>
        <taxon>Hyphomicrobiales</taxon>
        <taxon>Ancalomicrobiaceae</taxon>
        <taxon>Methyloraptor</taxon>
    </lineage>
</organism>
<dbReference type="InterPro" id="IPR036291">
    <property type="entry name" value="NAD(P)-bd_dom_sf"/>
</dbReference>
<feature type="domain" description="Enoyl reductase (ER)" evidence="1">
    <location>
        <begin position="11"/>
        <end position="322"/>
    </location>
</feature>
<dbReference type="Gene3D" id="3.90.180.10">
    <property type="entry name" value="Medium-chain alcohol dehydrogenases, catalytic domain"/>
    <property type="match status" value="1"/>
</dbReference>
<evidence type="ECO:0000259" key="1">
    <source>
        <dbReference type="SMART" id="SM00829"/>
    </source>
</evidence>
<dbReference type="CDD" id="cd08241">
    <property type="entry name" value="QOR1"/>
    <property type="match status" value="1"/>
</dbReference>
<evidence type="ECO:0000313" key="2">
    <source>
        <dbReference type="EMBL" id="XBY44225.1"/>
    </source>
</evidence>
<dbReference type="InterPro" id="IPR020843">
    <property type="entry name" value="ER"/>
</dbReference>
<dbReference type="SUPFAM" id="SSF50129">
    <property type="entry name" value="GroES-like"/>
    <property type="match status" value="1"/>
</dbReference>
<dbReference type="Gene3D" id="3.40.50.720">
    <property type="entry name" value="NAD(P)-binding Rossmann-like Domain"/>
    <property type="match status" value="1"/>
</dbReference>
<dbReference type="Pfam" id="PF00107">
    <property type="entry name" value="ADH_zinc_N"/>
    <property type="match status" value="1"/>
</dbReference>
<dbReference type="InterPro" id="IPR013149">
    <property type="entry name" value="ADH-like_C"/>
</dbReference>
<keyword evidence="2" id="KW-0560">Oxidoreductase</keyword>
<dbReference type="EMBL" id="CP158568">
    <property type="protein sequence ID" value="XBY44225.1"/>
    <property type="molecule type" value="Genomic_DNA"/>
</dbReference>
<dbReference type="PANTHER" id="PTHR43677">
    <property type="entry name" value="SHORT-CHAIN DEHYDROGENASE/REDUCTASE"/>
    <property type="match status" value="1"/>
</dbReference>
<dbReference type="RefSeq" id="WP_407049318.1">
    <property type="nucleotide sequence ID" value="NZ_CP158568.1"/>
</dbReference>
<dbReference type="InterPro" id="IPR013154">
    <property type="entry name" value="ADH-like_N"/>
</dbReference>
<dbReference type="AlphaFoldDB" id="A0AAU7X7Z6"/>